<dbReference type="SUPFAM" id="SSF46785">
    <property type="entry name" value="Winged helix' DNA-binding domain"/>
    <property type="match status" value="1"/>
</dbReference>
<dbReference type="InterPro" id="IPR050769">
    <property type="entry name" value="NAT_camello-type"/>
</dbReference>
<name>A0A848LNW1_9BACT</name>
<keyword evidence="5" id="KW-1185">Reference proteome</keyword>
<dbReference type="AlphaFoldDB" id="A0A848LNW1"/>
<evidence type="ECO:0000259" key="3">
    <source>
        <dbReference type="PROSITE" id="PS51186"/>
    </source>
</evidence>
<dbReference type="InterPro" id="IPR000835">
    <property type="entry name" value="HTH_MarR-typ"/>
</dbReference>
<dbReference type="InterPro" id="IPR036390">
    <property type="entry name" value="WH_DNA-bd_sf"/>
</dbReference>
<reference evidence="4 5" key="1">
    <citation type="submission" date="2020-04" db="EMBL/GenBank/DDBJ databases">
        <title>Draft genome of Pyxidicoccus fallax type strain.</title>
        <authorList>
            <person name="Whitworth D.E."/>
        </authorList>
    </citation>
    <scope>NUCLEOTIDE SEQUENCE [LARGE SCALE GENOMIC DNA]</scope>
    <source>
        <strain evidence="4 5">DSM 14698</strain>
    </source>
</reference>
<evidence type="ECO:0000313" key="5">
    <source>
        <dbReference type="Proteomes" id="UP000518300"/>
    </source>
</evidence>
<feature type="domain" description="N-acetyltransferase" evidence="3">
    <location>
        <begin position="164"/>
        <end position="310"/>
    </location>
</feature>
<dbReference type="CDD" id="cd04301">
    <property type="entry name" value="NAT_SF"/>
    <property type="match status" value="1"/>
</dbReference>
<dbReference type="RefSeq" id="WP_169348676.1">
    <property type="nucleotide sequence ID" value="NZ_JABBJJ010000183.1"/>
</dbReference>
<keyword evidence="1 4" id="KW-0808">Transferase</keyword>
<dbReference type="InterPro" id="IPR000182">
    <property type="entry name" value="GNAT_dom"/>
</dbReference>
<dbReference type="PANTHER" id="PTHR13947:SF37">
    <property type="entry name" value="LD18367P"/>
    <property type="match status" value="1"/>
</dbReference>
<dbReference type="Pfam" id="PF00583">
    <property type="entry name" value="Acetyltransf_1"/>
    <property type="match status" value="1"/>
</dbReference>
<gene>
    <name evidence="4" type="ORF">HG543_31820</name>
</gene>
<comment type="caution">
    <text evidence="4">The sequence shown here is derived from an EMBL/GenBank/DDBJ whole genome shotgun (WGS) entry which is preliminary data.</text>
</comment>
<dbReference type="Proteomes" id="UP000518300">
    <property type="component" value="Unassembled WGS sequence"/>
</dbReference>
<proteinExistence type="predicted"/>
<dbReference type="EMBL" id="JABBJJ010000183">
    <property type="protein sequence ID" value="NMO19426.1"/>
    <property type="molecule type" value="Genomic_DNA"/>
</dbReference>
<accession>A0A848LNW1</accession>
<dbReference type="Pfam" id="PF12802">
    <property type="entry name" value="MarR_2"/>
    <property type="match status" value="1"/>
</dbReference>
<evidence type="ECO:0000313" key="4">
    <source>
        <dbReference type="EMBL" id="NMO19426.1"/>
    </source>
</evidence>
<dbReference type="InterPro" id="IPR036388">
    <property type="entry name" value="WH-like_DNA-bd_sf"/>
</dbReference>
<dbReference type="SUPFAM" id="SSF55729">
    <property type="entry name" value="Acyl-CoA N-acyltransferases (Nat)"/>
    <property type="match status" value="1"/>
</dbReference>
<dbReference type="Gene3D" id="3.40.630.30">
    <property type="match status" value="1"/>
</dbReference>
<feature type="domain" description="HTH marR-type" evidence="2">
    <location>
        <begin position="1"/>
        <end position="141"/>
    </location>
</feature>
<dbReference type="Gene3D" id="1.10.10.10">
    <property type="entry name" value="Winged helix-like DNA-binding domain superfamily/Winged helix DNA-binding domain"/>
    <property type="match status" value="1"/>
</dbReference>
<protein>
    <submittedName>
        <fullName evidence="4">Bifunctional helix-turn-helix transcriptional regulator/GNAT family N-acetyltransferase</fullName>
    </submittedName>
</protein>
<dbReference type="PANTHER" id="PTHR13947">
    <property type="entry name" value="GNAT FAMILY N-ACETYLTRANSFERASE"/>
    <property type="match status" value="1"/>
</dbReference>
<dbReference type="PROSITE" id="PS50995">
    <property type="entry name" value="HTH_MARR_2"/>
    <property type="match status" value="1"/>
</dbReference>
<dbReference type="InterPro" id="IPR016181">
    <property type="entry name" value="Acyl_CoA_acyltransferase"/>
</dbReference>
<dbReference type="PROSITE" id="PS51186">
    <property type="entry name" value="GNAT"/>
    <property type="match status" value="1"/>
</dbReference>
<dbReference type="GO" id="GO:0003700">
    <property type="term" value="F:DNA-binding transcription factor activity"/>
    <property type="evidence" value="ECO:0007669"/>
    <property type="project" value="InterPro"/>
</dbReference>
<dbReference type="GO" id="GO:0008080">
    <property type="term" value="F:N-acetyltransferase activity"/>
    <property type="evidence" value="ECO:0007669"/>
    <property type="project" value="InterPro"/>
</dbReference>
<evidence type="ECO:0000256" key="1">
    <source>
        <dbReference type="ARBA" id="ARBA00022679"/>
    </source>
</evidence>
<evidence type="ECO:0000259" key="2">
    <source>
        <dbReference type="PROSITE" id="PS50995"/>
    </source>
</evidence>
<sequence>MAQGARERSVAAVRHFNRFYTQKIGILDEGHLRSDFSLTEVRVLYELANREKPTAAELSRELGLDPGYLSRVLRAFGTKGLVAREPSEKDGRQSLVRLTRRGQDAFAALDRRSSEEVSALLSRLSPARQRRLLEAMHTIEELLGGRMEPEKAPYLLRQHRPGDMGWVIQRHGVLYAQEYGWDERFEALVASIAAKFIQELDPKRERCWIAERDGENVGSVFLVQESKTVAKLRLLLVEPSARGLGIGSRLVDECVRFAREAGYRKVRLWTNDVLHAARRVYEQAGFVLVHSEPHHSFGHGLVGETWELRL</sequence>
<dbReference type="SMART" id="SM00347">
    <property type="entry name" value="HTH_MARR"/>
    <property type="match status" value="1"/>
</dbReference>
<organism evidence="4 5">
    <name type="scientific">Pyxidicoccus fallax</name>
    <dbReference type="NCBI Taxonomy" id="394095"/>
    <lineage>
        <taxon>Bacteria</taxon>
        <taxon>Pseudomonadati</taxon>
        <taxon>Myxococcota</taxon>
        <taxon>Myxococcia</taxon>
        <taxon>Myxococcales</taxon>
        <taxon>Cystobacterineae</taxon>
        <taxon>Myxococcaceae</taxon>
        <taxon>Pyxidicoccus</taxon>
    </lineage>
</organism>